<gene>
    <name evidence="9" type="ORF">GM661_11565</name>
</gene>
<evidence type="ECO:0000256" key="3">
    <source>
        <dbReference type="ARBA" id="ARBA00022833"/>
    </source>
</evidence>
<feature type="binding site" evidence="7">
    <location>
        <position position="103"/>
    </location>
    <ligand>
        <name>Zn(2+)</name>
        <dbReference type="ChEBI" id="CHEBI:29105"/>
    </ligand>
</feature>
<dbReference type="GO" id="GO:1900376">
    <property type="term" value="P:regulation of secondary metabolite biosynthetic process"/>
    <property type="evidence" value="ECO:0007669"/>
    <property type="project" value="TreeGrafter"/>
</dbReference>
<dbReference type="RefSeq" id="WP_125992228.1">
    <property type="nucleotide sequence ID" value="NZ_CP046640.1"/>
</dbReference>
<protein>
    <submittedName>
        <fullName evidence="9">Transcriptional repressor</fullName>
    </submittedName>
</protein>
<evidence type="ECO:0000256" key="7">
    <source>
        <dbReference type="PIRSR" id="PIRSR602481-1"/>
    </source>
</evidence>
<feature type="binding site" evidence="8">
    <location>
        <position position="94"/>
    </location>
    <ligand>
        <name>Fe cation</name>
        <dbReference type="ChEBI" id="CHEBI:24875"/>
    </ligand>
</feature>
<evidence type="ECO:0000256" key="8">
    <source>
        <dbReference type="PIRSR" id="PIRSR602481-2"/>
    </source>
</evidence>
<feature type="binding site" evidence="8">
    <location>
        <position position="132"/>
    </location>
    <ligand>
        <name>Fe cation</name>
        <dbReference type="ChEBI" id="CHEBI:24875"/>
    </ligand>
</feature>
<evidence type="ECO:0000256" key="1">
    <source>
        <dbReference type="ARBA" id="ARBA00007957"/>
    </source>
</evidence>
<dbReference type="PANTHER" id="PTHR33202:SF7">
    <property type="entry name" value="FERRIC UPTAKE REGULATION PROTEIN"/>
    <property type="match status" value="1"/>
</dbReference>
<dbReference type="InterPro" id="IPR036390">
    <property type="entry name" value="WH_DNA-bd_sf"/>
</dbReference>
<evidence type="ECO:0000256" key="5">
    <source>
        <dbReference type="ARBA" id="ARBA00023125"/>
    </source>
</evidence>
<dbReference type="KEGG" id="ifn:GM661_11565"/>
<dbReference type="InterPro" id="IPR036388">
    <property type="entry name" value="WH-like_DNA-bd_sf"/>
</dbReference>
<keyword evidence="5" id="KW-0238">DNA-binding</keyword>
<dbReference type="Gene3D" id="3.30.1490.190">
    <property type="match status" value="1"/>
</dbReference>
<feature type="binding site" evidence="8">
    <location>
        <position position="115"/>
    </location>
    <ligand>
        <name>Fe cation</name>
        <dbReference type="ChEBI" id="CHEBI:24875"/>
    </ligand>
</feature>
<dbReference type="CDD" id="cd07153">
    <property type="entry name" value="Fur_like"/>
    <property type="match status" value="1"/>
</dbReference>
<accession>A0A8A7KFS7</accession>
<reference evidence="9" key="1">
    <citation type="submission" date="2019-12" db="EMBL/GenBank/DDBJ databases">
        <authorList>
            <person name="zhang j."/>
            <person name="sun C.M."/>
        </authorList>
    </citation>
    <scope>NUCLEOTIDE SEQUENCE</scope>
    <source>
        <strain evidence="9">NS-1</strain>
    </source>
</reference>
<dbReference type="PANTHER" id="PTHR33202">
    <property type="entry name" value="ZINC UPTAKE REGULATION PROTEIN"/>
    <property type="match status" value="1"/>
</dbReference>
<keyword evidence="3 7" id="KW-0862">Zinc</keyword>
<evidence type="ECO:0000313" key="9">
    <source>
        <dbReference type="EMBL" id="QTL98558.1"/>
    </source>
</evidence>
<dbReference type="AlphaFoldDB" id="A0A8A7KFS7"/>
<dbReference type="InterPro" id="IPR043135">
    <property type="entry name" value="Fur_C"/>
</dbReference>
<comment type="similarity">
    <text evidence="1">Belongs to the Fur family.</text>
</comment>
<keyword evidence="10" id="KW-1185">Reference proteome</keyword>
<evidence type="ECO:0000256" key="6">
    <source>
        <dbReference type="ARBA" id="ARBA00023163"/>
    </source>
</evidence>
<feature type="binding site" evidence="7">
    <location>
        <position position="100"/>
    </location>
    <ligand>
        <name>Zn(2+)</name>
        <dbReference type="ChEBI" id="CHEBI:29105"/>
    </ligand>
</feature>
<evidence type="ECO:0000256" key="2">
    <source>
        <dbReference type="ARBA" id="ARBA00022491"/>
    </source>
</evidence>
<comment type="cofactor">
    <cofactor evidence="8">
        <name>Mn(2+)</name>
        <dbReference type="ChEBI" id="CHEBI:29035"/>
    </cofactor>
    <cofactor evidence="8">
        <name>Fe(2+)</name>
        <dbReference type="ChEBI" id="CHEBI:29033"/>
    </cofactor>
    <text evidence="8">Binds 1 Mn(2+) or Fe(2+) ion per subunit.</text>
</comment>
<keyword evidence="8" id="KW-0408">Iron</keyword>
<dbReference type="GO" id="GO:0045892">
    <property type="term" value="P:negative regulation of DNA-templated transcription"/>
    <property type="evidence" value="ECO:0007669"/>
    <property type="project" value="TreeGrafter"/>
</dbReference>
<evidence type="ECO:0000313" key="10">
    <source>
        <dbReference type="Proteomes" id="UP000665020"/>
    </source>
</evidence>
<dbReference type="InterPro" id="IPR002481">
    <property type="entry name" value="FUR"/>
</dbReference>
<dbReference type="Proteomes" id="UP000665020">
    <property type="component" value="Chromosome"/>
</dbReference>
<keyword evidence="7" id="KW-0479">Metal-binding</keyword>
<proteinExistence type="inferred from homology"/>
<dbReference type="GO" id="GO:0000976">
    <property type="term" value="F:transcription cis-regulatory region binding"/>
    <property type="evidence" value="ECO:0007669"/>
    <property type="project" value="TreeGrafter"/>
</dbReference>
<comment type="cofactor">
    <cofactor evidence="7">
        <name>Zn(2+)</name>
        <dbReference type="ChEBI" id="CHEBI:29105"/>
    </cofactor>
    <text evidence="7">Binds 1 zinc ion per subunit.</text>
</comment>
<name>A0A8A7KFS7_9FIRM</name>
<dbReference type="GO" id="GO:0008270">
    <property type="term" value="F:zinc ion binding"/>
    <property type="evidence" value="ECO:0007669"/>
    <property type="project" value="TreeGrafter"/>
</dbReference>
<feature type="binding site" evidence="7">
    <location>
        <position position="140"/>
    </location>
    <ligand>
        <name>Zn(2+)</name>
        <dbReference type="ChEBI" id="CHEBI:29105"/>
    </ligand>
</feature>
<evidence type="ECO:0000256" key="4">
    <source>
        <dbReference type="ARBA" id="ARBA00023015"/>
    </source>
</evidence>
<organism evidence="9 10">
    <name type="scientific">Iocasia fonsfrigidae</name>
    <dbReference type="NCBI Taxonomy" id="2682810"/>
    <lineage>
        <taxon>Bacteria</taxon>
        <taxon>Bacillati</taxon>
        <taxon>Bacillota</taxon>
        <taxon>Clostridia</taxon>
        <taxon>Halanaerobiales</taxon>
        <taxon>Halanaerobiaceae</taxon>
        <taxon>Iocasia</taxon>
    </lineage>
</organism>
<dbReference type="Gene3D" id="1.10.10.10">
    <property type="entry name" value="Winged helix-like DNA-binding domain superfamily/Winged helix DNA-binding domain"/>
    <property type="match status" value="1"/>
</dbReference>
<dbReference type="EMBL" id="CP046640">
    <property type="protein sequence ID" value="QTL98558.1"/>
    <property type="molecule type" value="Genomic_DNA"/>
</dbReference>
<feature type="binding site" evidence="7">
    <location>
        <position position="143"/>
    </location>
    <ligand>
        <name>Zn(2+)</name>
        <dbReference type="ChEBI" id="CHEBI:29105"/>
    </ligand>
</feature>
<keyword evidence="6" id="KW-0804">Transcription</keyword>
<keyword evidence="2" id="KW-0678">Repressor</keyword>
<keyword evidence="4" id="KW-0805">Transcription regulation</keyword>
<sequence length="151" mass="17900">MTDQLLESLTAKLVNNNYKLTSQRRLILEVLVENSDKHYSAEELYDQVKEINPDVGLATIYRSLEILCELGIAYQLDFDSNYRRYELNLEDGRHHHHLICKECGRIIEFNDDDLESFENKLEENYDFIIKEHRIKFYGICADCQKDKDFEG</sequence>
<dbReference type="SUPFAM" id="SSF46785">
    <property type="entry name" value="Winged helix' DNA-binding domain"/>
    <property type="match status" value="1"/>
</dbReference>
<dbReference type="Pfam" id="PF01475">
    <property type="entry name" value="FUR"/>
    <property type="match status" value="1"/>
</dbReference>
<dbReference type="GO" id="GO:0003700">
    <property type="term" value="F:DNA-binding transcription factor activity"/>
    <property type="evidence" value="ECO:0007669"/>
    <property type="project" value="InterPro"/>
</dbReference>